<reference evidence="1" key="1">
    <citation type="submission" date="2017-02" db="UniProtKB">
        <authorList>
            <consortium name="WormBaseParasite"/>
        </authorList>
    </citation>
    <scope>IDENTIFICATION</scope>
</reference>
<dbReference type="AlphaFoldDB" id="A0A0R3QIU0"/>
<organism evidence="1">
    <name type="scientific">Brugia timori</name>
    <dbReference type="NCBI Taxonomy" id="42155"/>
    <lineage>
        <taxon>Eukaryota</taxon>
        <taxon>Metazoa</taxon>
        <taxon>Ecdysozoa</taxon>
        <taxon>Nematoda</taxon>
        <taxon>Chromadorea</taxon>
        <taxon>Rhabditida</taxon>
        <taxon>Spirurina</taxon>
        <taxon>Spiruromorpha</taxon>
        <taxon>Filarioidea</taxon>
        <taxon>Onchocercidae</taxon>
        <taxon>Brugia</taxon>
    </lineage>
</organism>
<proteinExistence type="predicted"/>
<accession>A0A0R3QIU0</accession>
<sequence>MVLHSWHKNSLLLSSHCSSCSSRLNGMQLQVLPPICHQLLSGNDTTRT</sequence>
<evidence type="ECO:0000313" key="1">
    <source>
        <dbReference type="WBParaSite" id="BTMF_0000633201-mRNA-1"/>
    </source>
</evidence>
<name>A0A0R3QIU0_9BILA</name>
<dbReference type="WBParaSite" id="BTMF_0000633201-mRNA-1">
    <property type="protein sequence ID" value="BTMF_0000633201-mRNA-1"/>
    <property type="gene ID" value="BTMF_0000633201"/>
</dbReference>
<protein>
    <submittedName>
        <fullName evidence="1">Uncharacterized protein</fullName>
    </submittedName>
</protein>